<feature type="compositionally biased region" description="Polar residues" evidence="1">
    <location>
        <begin position="655"/>
        <end position="668"/>
    </location>
</feature>
<feature type="compositionally biased region" description="Basic and acidic residues" evidence="1">
    <location>
        <begin position="567"/>
        <end position="584"/>
    </location>
</feature>
<evidence type="ECO:0000313" key="2">
    <source>
        <dbReference type="EMBL" id="WWC93071.1"/>
    </source>
</evidence>
<feature type="compositionally biased region" description="Polar residues" evidence="1">
    <location>
        <begin position="474"/>
        <end position="488"/>
    </location>
</feature>
<accession>A0AAX4K5T4</accession>
<dbReference type="GeneID" id="91098704"/>
<dbReference type="InterPro" id="IPR046938">
    <property type="entry name" value="DNA_clamp_sf"/>
</dbReference>
<dbReference type="PANTHER" id="PTHR15237:SF0">
    <property type="entry name" value="CELL CYCLE CHECKPOINT CONTROL PROTEIN"/>
    <property type="match status" value="1"/>
</dbReference>
<feature type="compositionally biased region" description="Acidic residues" evidence="1">
    <location>
        <begin position="720"/>
        <end position="732"/>
    </location>
</feature>
<feature type="compositionally biased region" description="Polar residues" evidence="1">
    <location>
        <begin position="406"/>
        <end position="427"/>
    </location>
</feature>
<dbReference type="GO" id="GO:0006281">
    <property type="term" value="P:DNA repair"/>
    <property type="evidence" value="ECO:0007669"/>
    <property type="project" value="TreeGrafter"/>
</dbReference>
<feature type="compositionally biased region" description="Polar residues" evidence="1">
    <location>
        <begin position="549"/>
        <end position="566"/>
    </location>
</feature>
<dbReference type="RefSeq" id="XP_066079833.1">
    <property type="nucleotide sequence ID" value="XM_066223736.1"/>
</dbReference>
<dbReference type="SUPFAM" id="SSF55979">
    <property type="entry name" value="DNA clamp"/>
    <property type="match status" value="1"/>
</dbReference>
<keyword evidence="3" id="KW-1185">Reference proteome</keyword>
<evidence type="ECO:0000313" key="3">
    <source>
        <dbReference type="Proteomes" id="UP001355207"/>
    </source>
</evidence>
<proteinExistence type="predicted"/>
<feature type="compositionally biased region" description="Acidic residues" evidence="1">
    <location>
        <begin position="510"/>
        <end position="521"/>
    </location>
</feature>
<dbReference type="Pfam" id="PF04139">
    <property type="entry name" value="Rad9"/>
    <property type="match status" value="1"/>
</dbReference>
<evidence type="ECO:0000256" key="1">
    <source>
        <dbReference type="SAM" id="MobiDB-lite"/>
    </source>
</evidence>
<feature type="compositionally biased region" description="Polar residues" evidence="1">
    <location>
        <begin position="705"/>
        <end position="715"/>
    </location>
</feature>
<sequence length="750" mass="83402">MDASIKGENLKTFMRILQCASRYGDDLNIHASSKAWEMSVTNSSKSAFCLFKLQENFFCRWNAKSRKAIKCKLLVKSVLAVLGKPAQINTITRLDLRIIDPSNELRPLQFRKGHSDRDTRSSSVGIPGYNGNADNDDNSTSKTGSRHFGDEEEFTDDEDTRTSIESKLIVRLVCKHGVTKKHSLHLGSSDFLRADVDPDTTPSGFVIATRTLRDWLDNFAISSGSAYPGNGNSGGTDQLGWMFTPGEVRVKSWEGMGGGGLCTEIKVDTDEFQDYEVVGDRVDLTLPMKEFRATLMLAEHLSATLNVSFSEPGQPLTLTSLDQEFEDFSIFCAIATTACEAFNDVRSNSVEPKRSNSDLPPAPLRQPALSNSTTSARNQSQTSTTSSSRKRKGSETPSQSRKRSTLHLTPQQEPMSNVYYASSSHQHNGAPLGSRQHEEEMEVDRPNHVSPSHQDGPEALFFAASQRNDDEDTQNQQVSPRRTQSVRMSQAELLQQAGLDDLNLEHELEAADAEDEREMEEEISRSQSSQQHAHPPVQTADFEEERGRSSLSRQPSRIRQTGNLTERQSRNSDSRSPEKGKSRDSISISNSRSNQSSPIRGSIDTSNSGYQSRRSHHPDRVTDSISNDTTTNSRDNTNESGLVWDITIDDPSPPSNGRQVHRQSVSPTKSRSISPQKSRSSPNKTSSRSPEKQQSTRSLDRRTQHSPSKPTSRQNKPQEEEVDELTDDEEVGEPTQNPEGSTKFKSLFDD</sequence>
<feature type="compositionally biased region" description="Low complexity" evidence="1">
    <location>
        <begin position="669"/>
        <end position="688"/>
    </location>
</feature>
<feature type="compositionally biased region" description="Acidic residues" evidence="1">
    <location>
        <begin position="150"/>
        <end position="159"/>
    </location>
</feature>
<evidence type="ECO:0008006" key="4">
    <source>
        <dbReference type="Google" id="ProtNLM"/>
    </source>
</evidence>
<feature type="compositionally biased region" description="Low complexity" evidence="1">
    <location>
        <begin position="623"/>
        <end position="640"/>
    </location>
</feature>
<reference evidence="2 3" key="1">
    <citation type="submission" date="2024-01" db="EMBL/GenBank/DDBJ databases">
        <title>Comparative genomics of Cryptococcus and Kwoniella reveals pathogenesis evolution and contrasting modes of karyotype evolution via chromosome fusion or intercentromeric recombination.</title>
        <authorList>
            <person name="Coelho M.A."/>
            <person name="David-Palma M."/>
            <person name="Shea T."/>
            <person name="Bowers K."/>
            <person name="McGinley-Smith S."/>
            <person name="Mohammad A.W."/>
            <person name="Gnirke A."/>
            <person name="Yurkov A.M."/>
            <person name="Nowrousian M."/>
            <person name="Sun S."/>
            <person name="Cuomo C.A."/>
            <person name="Heitman J."/>
        </authorList>
    </citation>
    <scope>NUCLEOTIDE SEQUENCE [LARGE SCALE GENOMIC DNA]</scope>
    <source>
        <strain evidence="2 3">CBS 6074</strain>
    </source>
</reference>
<dbReference type="GO" id="GO:0000076">
    <property type="term" value="P:DNA replication checkpoint signaling"/>
    <property type="evidence" value="ECO:0007669"/>
    <property type="project" value="TreeGrafter"/>
</dbReference>
<dbReference type="EMBL" id="CP144108">
    <property type="protein sequence ID" value="WWC93071.1"/>
    <property type="molecule type" value="Genomic_DNA"/>
</dbReference>
<dbReference type="InterPro" id="IPR007268">
    <property type="entry name" value="Rad9/Ddc1"/>
</dbReference>
<dbReference type="Gene3D" id="3.70.10.10">
    <property type="match status" value="1"/>
</dbReference>
<feature type="compositionally biased region" description="Low complexity" evidence="1">
    <location>
        <begin position="585"/>
        <end position="597"/>
    </location>
</feature>
<dbReference type="GO" id="GO:0030896">
    <property type="term" value="C:checkpoint clamp complex"/>
    <property type="evidence" value="ECO:0007669"/>
    <property type="project" value="InterPro"/>
</dbReference>
<feature type="compositionally biased region" description="Low complexity" evidence="1">
    <location>
        <begin position="370"/>
        <end position="387"/>
    </location>
</feature>
<dbReference type="AlphaFoldDB" id="A0AAX4K5T4"/>
<protein>
    <recommendedName>
        <fullName evidence="4">Cell cycle checkpoint control protein RAD9A</fullName>
    </recommendedName>
</protein>
<feature type="compositionally biased region" description="Polar residues" evidence="1">
    <location>
        <begin position="603"/>
        <end position="612"/>
    </location>
</feature>
<gene>
    <name evidence="2" type="ORF">L201_008036</name>
</gene>
<dbReference type="GO" id="GO:0071479">
    <property type="term" value="P:cellular response to ionizing radiation"/>
    <property type="evidence" value="ECO:0007669"/>
    <property type="project" value="TreeGrafter"/>
</dbReference>
<feature type="region of interest" description="Disordered" evidence="1">
    <location>
        <begin position="109"/>
        <end position="159"/>
    </location>
</feature>
<organism evidence="2 3">
    <name type="scientific">Kwoniella dendrophila CBS 6074</name>
    <dbReference type="NCBI Taxonomy" id="1295534"/>
    <lineage>
        <taxon>Eukaryota</taxon>
        <taxon>Fungi</taxon>
        <taxon>Dikarya</taxon>
        <taxon>Basidiomycota</taxon>
        <taxon>Agaricomycotina</taxon>
        <taxon>Tremellomycetes</taxon>
        <taxon>Tremellales</taxon>
        <taxon>Cryptococcaceae</taxon>
        <taxon>Kwoniella</taxon>
    </lineage>
</organism>
<feature type="compositionally biased region" description="Basic and acidic residues" evidence="1">
    <location>
        <begin position="435"/>
        <end position="447"/>
    </location>
</feature>
<name>A0AAX4K5T4_9TREE</name>
<dbReference type="Proteomes" id="UP001355207">
    <property type="component" value="Chromosome 11"/>
</dbReference>
<feature type="region of interest" description="Disordered" evidence="1">
    <location>
        <begin position="348"/>
        <end position="750"/>
    </location>
</feature>
<dbReference type="GO" id="GO:0031573">
    <property type="term" value="P:mitotic intra-S DNA damage checkpoint signaling"/>
    <property type="evidence" value="ECO:0007669"/>
    <property type="project" value="TreeGrafter"/>
</dbReference>
<feature type="compositionally biased region" description="Polar residues" evidence="1">
    <location>
        <begin position="734"/>
        <end position="744"/>
    </location>
</feature>
<dbReference type="PANTHER" id="PTHR15237">
    <property type="entry name" value="DNA REPAIR PROTEIN RAD9"/>
    <property type="match status" value="1"/>
</dbReference>